<dbReference type="InterPro" id="IPR036890">
    <property type="entry name" value="HATPase_C_sf"/>
</dbReference>
<name>A0A6S6T4M4_9BACT</name>
<gene>
    <name evidence="2" type="ORF">HELGO_WM40830</name>
</gene>
<dbReference type="InterPro" id="IPR003594">
    <property type="entry name" value="HATPase_dom"/>
</dbReference>
<dbReference type="PROSITE" id="PS50109">
    <property type="entry name" value="HIS_KIN"/>
    <property type="match status" value="1"/>
</dbReference>
<sequence>MLPKILITINTNHIIVSDNAGGIHTQNINDIFSQEVTSKNSLGLGLYMSKKIIEESMAGTLNVENGIDGAIFRITL</sequence>
<dbReference type="Pfam" id="PF02518">
    <property type="entry name" value="HATPase_c"/>
    <property type="match status" value="1"/>
</dbReference>
<reference evidence="2" key="1">
    <citation type="submission" date="2020-01" db="EMBL/GenBank/DDBJ databases">
        <authorList>
            <person name="Meier V. D."/>
            <person name="Meier V D."/>
        </authorList>
    </citation>
    <scope>NUCLEOTIDE SEQUENCE</scope>
    <source>
        <strain evidence="2">HLG_WM_MAG_03</strain>
    </source>
</reference>
<dbReference type="AlphaFoldDB" id="A0A6S6T4M4"/>
<dbReference type="EMBL" id="CACVAR010000207">
    <property type="protein sequence ID" value="CAA6811545.1"/>
    <property type="molecule type" value="Genomic_DNA"/>
</dbReference>
<accession>A0A6S6T4M4</accession>
<dbReference type="SUPFAM" id="SSF55874">
    <property type="entry name" value="ATPase domain of HSP90 chaperone/DNA topoisomerase II/histidine kinase"/>
    <property type="match status" value="1"/>
</dbReference>
<protein>
    <recommendedName>
        <fullName evidence="1">Histidine kinase domain-containing protein</fullName>
    </recommendedName>
</protein>
<evidence type="ECO:0000313" key="2">
    <source>
        <dbReference type="EMBL" id="CAA6811545.1"/>
    </source>
</evidence>
<dbReference type="Gene3D" id="3.30.565.10">
    <property type="entry name" value="Histidine kinase-like ATPase, C-terminal domain"/>
    <property type="match status" value="1"/>
</dbReference>
<organism evidence="2">
    <name type="scientific">uncultured Sulfurovum sp</name>
    <dbReference type="NCBI Taxonomy" id="269237"/>
    <lineage>
        <taxon>Bacteria</taxon>
        <taxon>Pseudomonadati</taxon>
        <taxon>Campylobacterota</taxon>
        <taxon>Epsilonproteobacteria</taxon>
        <taxon>Campylobacterales</taxon>
        <taxon>Sulfurovaceae</taxon>
        <taxon>Sulfurovum</taxon>
        <taxon>environmental samples</taxon>
    </lineage>
</organism>
<feature type="domain" description="Histidine kinase" evidence="1">
    <location>
        <begin position="1"/>
        <end position="76"/>
    </location>
</feature>
<dbReference type="InterPro" id="IPR005467">
    <property type="entry name" value="His_kinase_dom"/>
</dbReference>
<evidence type="ECO:0000259" key="1">
    <source>
        <dbReference type="PROSITE" id="PS50109"/>
    </source>
</evidence>
<proteinExistence type="predicted"/>